<proteinExistence type="predicted"/>
<reference evidence="2 3" key="1">
    <citation type="submission" date="2023-02" db="EMBL/GenBank/DDBJ databases">
        <title>LHISI_Scaffold_Assembly.</title>
        <authorList>
            <person name="Stuart O.P."/>
            <person name="Cleave R."/>
            <person name="Magrath M.J.L."/>
            <person name="Mikheyev A.S."/>
        </authorList>
    </citation>
    <scope>NUCLEOTIDE SEQUENCE [LARGE SCALE GENOMIC DNA]</scope>
    <source>
        <strain evidence="2">Daus_M_001</strain>
        <tissue evidence="2">Leg muscle</tissue>
    </source>
</reference>
<dbReference type="PROSITE" id="PS50994">
    <property type="entry name" value="INTEGRASE"/>
    <property type="match status" value="1"/>
</dbReference>
<dbReference type="Proteomes" id="UP001159363">
    <property type="component" value="Chromosome X"/>
</dbReference>
<dbReference type="EMBL" id="JARBHB010000004">
    <property type="protein sequence ID" value="KAJ8887510.1"/>
    <property type="molecule type" value="Genomic_DNA"/>
</dbReference>
<organism evidence="2 3">
    <name type="scientific">Dryococelus australis</name>
    <dbReference type="NCBI Taxonomy" id="614101"/>
    <lineage>
        <taxon>Eukaryota</taxon>
        <taxon>Metazoa</taxon>
        <taxon>Ecdysozoa</taxon>
        <taxon>Arthropoda</taxon>
        <taxon>Hexapoda</taxon>
        <taxon>Insecta</taxon>
        <taxon>Pterygota</taxon>
        <taxon>Neoptera</taxon>
        <taxon>Polyneoptera</taxon>
        <taxon>Phasmatodea</taxon>
        <taxon>Verophasmatodea</taxon>
        <taxon>Anareolatae</taxon>
        <taxon>Phasmatidae</taxon>
        <taxon>Eurycanthinae</taxon>
        <taxon>Dryococelus</taxon>
    </lineage>
</organism>
<dbReference type="PANTHER" id="PTHR37984">
    <property type="entry name" value="PROTEIN CBG26694"/>
    <property type="match status" value="1"/>
</dbReference>
<name>A0ABQ9HT95_9NEOP</name>
<evidence type="ECO:0000313" key="3">
    <source>
        <dbReference type="Proteomes" id="UP001159363"/>
    </source>
</evidence>
<dbReference type="InterPro" id="IPR012337">
    <property type="entry name" value="RNaseH-like_sf"/>
</dbReference>
<dbReference type="InterPro" id="IPR036397">
    <property type="entry name" value="RNaseH_sf"/>
</dbReference>
<dbReference type="PANTHER" id="PTHR37984:SF15">
    <property type="entry name" value="INTEGRASE CATALYTIC DOMAIN-CONTAINING PROTEIN"/>
    <property type="match status" value="1"/>
</dbReference>
<feature type="domain" description="Integrase catalytic" evidence="1">
    <location>
        <begin position="1"/>
        <end position="156"/>
    </location>
</feature>
<dbReference type="InterPro" id="IPR001584">
    <property type="entry name" value="Integrase_cat-core"/>
</dbReference>
<protein>
    <recommendedName>
        <fullName evidence="1">Integrase catalytic domain-containing protein</fullName>
    </recommendedName>
</protein>
<accession>A0ABQ9HT95</accession>
<dbReference type="SUPFAM" id="SSF53098">
    <property type="entry name" value="Ribonuclease H-like"/>
    <property type="match status" value="1"/>
</dbReference>
<keyword evidence="3" id="KW-1185">Reference proteome</keyword>
<sequence>MDGMYRDVTDFCAYCESCAIYKHATNKKPASLKKFPEVTALFQRISMAILGPLPSNNEGNQRVETVAKAKVVSRLSTPEQLLSDRGTYFTSQLMKEVCNILQGRKLLSTQYHPASIGQVERSDQTFVIILSHIVNRDQRDWDGWLPYALLTDRYYT</sequence>
<dbReference type="InterPro" id="IPR050951">
    <property type="entry name" value="Retrovirus_Pol_polyprotein"/>
</dbReference>
<comment type="caution">
    <text evidence="2">The sequence shown here is derived from an EMBL/GenBank/DDBJ whole genome shotgun (WGS) entry which is preliminary data.</text>
</comment>
<evidence type="ECO:0000313" key="2">
    <source>
        <dbReference type="EMBL" id="KAJ8887510.1"/>
    </source>
</evidence>
<dbReference type="Gene3D" id="3.30.420.10">
    <property type="entry name" value="Ribonuclease H-like superfamily/Ribonuclease H"/>
    <property type="match status" value="1"/>
</dbReference>
<evidence type="ECO:0000259" key="1">
    <source>
        <dbReference type="PROSITE" id="PS50994"/>
    </source>
</evidence>
<gene>
    <name evidence="2" type="ORF">PR048_013725</name>
</gene>